<gene>
    <name evidence="2" type="ORF">FYC62_11545</name>
</gene>
<feature type="domain" description="AAA" evidence="1">
    <location>
        <begin position="32"/>
        <end position="154"/>
    </location>
</feature>
<dbReference type="RefSeq" id="WP_149075018.1">
    <property type="nucleotide sequence ID" value="NZ_CP043329.1"/>
</dbReference>
<dbReference type="InterPro" id="IPR041682">
    <property type="entry name" value="AAA_14"/>
</dbReference>
<protein>
    <submittedName>
        <fullName evidence="2">AAA family ATPase</fullName>
    </submittedName>
</protein>
<organism evidence="2 3">
    <name type="scientific">Pedobacter aquae</name>
    <dbReference type="NCBI Taxonomy" id="2605747"/>
    <lineage>
        <taxon>Bacteria</taxon>
        <taxon>Pseudomonadati</taxon>
        <taxon>Bacteroidota</taxon>
        <taxon>Sphingobacteriia</taxon>
        <taxon>Sphingobacteriales</taxon>
        <taxon>Sphingobacteriaceae</taxon>
        <taxon>Pedobacter</taxon>
    </lineage>
</organism>
<keyword evidence="3" id="KW-1185">Reference proteome</keyword>
<dbReference type="Gene3D" id="3.40.50.300">
    <property type="entry name" value="P-loop containing nucleotide triphosphate hydrolases"/>
    <property type="match status" value="1"/>
</dbReference>
<dbReference type="InterPro" id="IPR027417">
    <property type="entry name" value="P-loop_NTPase"/>
</dbReference>
<dbReference type="EMBL" id="CP043329">
    <property type="protein sequence ID" value="QEK52198.1"/>
    <property type="molecule type" value="Genomic_DNA"/>
</dbReference>
<dbReference type="SUPFAM" id="SSF52540">
    <property type="entry name" value="P-loop containing nucleoside triphosphate hydrolases"/>
    <property type="match status" value="1"/>
</dbReference>
<sequence>MEFLFEKYQQKLKYTSLSYTRSMMDDIDWNARLIGIKGARGIGKTTLLLQYIKLNLSDKLSQTLYISLDDIWFNNHLLSDLVNDFVRKGGAYLFLDEVHKYKGWAQELKNIYDDYPQLKVVFTGSSLLEILNARADLSRRAVVYQMQGFSFREYIALETGIKFEKLTLERILENHIQEASMINNQIKPFQYFDDYIKQGYYPFYQEQPNLYSSRLGEVINMILEIELPLLRGVDISYIAKIKQLLMIIAESVPFIPNVSKLSERIGINRATLLSYFHYLDEINLTKNLFRDTKGVSLLQKPSKVYLENTNLSFAISPQNVNKGNLRETFFINQVAFLHELNYTDKGDFKVNNQYTFEIGGRDKGFKQVAGLEGAYIVSDDIEYGFAQKIPLWLFGFLY</sequence>
<dbReference type="Pfam" id="PF13173">
    <property type="entry name" value="AAA_14"/>
    <property type="match status" value="1"/>
</dbReference>
<evidence type="ECO:0000313" key="2">
    <source>
        <dbReference type="EMBL" id="QEK52198.1"/>
    </source>
</evidence>
<dbReference type="PANTHER" id="PTHR42990:SF1">
    <property type="entry name" value="AAA+ ATPASE DOMAIN-CONTAINING PROTEIN"/>
    <property type="match status" value="1"/>
</dbReference>
<name>A0A5C0VHN5_9SPHI</name>
<dbReference type="Proteomes" id="UP000323653">
    <property type="component" value="Chromosome"/>
</dbReference>
<dbReference type="AlphaFoldDB" id="A0A5C0VHN5"/>
<accession>A0A5C0VHN5</accession>
<evidence type="ECO:0000313" key="3">
    <source>
        <dbReference type="Proteomes" id="UP000323653"/>
    </source>
</evidence>
<dbReference type="PANTHER" id="PTHR42990">
    <property type="entry name" value="ATPASE"/>
    <property type="match status" value="1"/>
</dbReference>
<evidence type="ECO:0000259" key="1">
    <source>
        <dbReference type="Pfam" id="PF13173"/>
    </source>
</evidence>
<reference evidence="2 3" key="1">
    <citation type="submission" date="2019-08" db="EMBL/GenBank/DDBJ databases">
        <title>Pedobacter sp. nov., isolated from Han river, South Korea.</title>
        <authorList>
            <person name="Lee D.-H."/>
            <person name="Kim Y.-S."/>
            <person name="Hwang E.-M."/>
            <person name="Le Tran T.C."/>
            <person name="Cha C.-J."/>
        </authorList>
    </citation>
    <scope>NUCLEOTIDE SEQUENCE [LARGE SCALE GENOMIC DNA]</scope>
    <source>
        <strain evidence="2 3">CJ43</strain>
    </source>
</reference>
<proteinExistence type="predicted"/>
<dbReference type="KEGG" id="pej:FYC62_11545"/>